<reference evidence="2" key="1">
    <citation type="submission" date="2019-03" db="EMBL/GenBank/DDBJ databases">
        <title>Snf2 controls pulcherriminic acid biosynthesis and connects pigmentation and antifungal activity of the yeast Metschnikowia pulcherrima.</title>
        <authorList>
            <person name="Gore-Lloyd D."/>
            <person name="Sumann I."/>
            <person name="Brachmann A.O."/>
            <person name="Schneeberger K."/>
            <person name="Ortiz-Merino R.A."/>
            <person name="Moreno-Beltran M."/>
            <person name="Schlaefli M."/>
            <person name="Kirner P."/>
            <person name="Santos Kron A."/>
            <person name="Wolfe K.H."/>
            <person name="Piel J."/>
            <person name="Ahrens C.H."/>
            <person name="Henk D."/>
            <person name="Freimoser F.M."/>
        </authorList>
    </citation>
    <scope>NUCLEOTIDE SEQUENCE [LARGE SCALE GENOMIC DNA]</scope>
    <source>
        <strain evidence="2">APC 1.2</strain>
    </source>
</reference>
<evidence type="ECO:0000313" key="2">
    <source>
        <dbReference type="Proteomes" id="UP000292447"/>
    </source>
</evidence>
<organism evidence="1 2">
    <name type="scientific">Metschnikowia aff. pulcherrima</name>
    <dbReference type="NCBI Taxonomy" id="2163413"/>
    <lineage>
        <taxon>Eukaryota</taxon>
        <taxon>Fungi</taxon>
        <taxon>Dikarya</taxon>
        <taxon>Ascomycota</taxon>
        <taxon>Saccharomycotina</taxon>
        <taxon>Pichiomycetes</taxon>
        <taxon>Metschnikowiaceae</taxon>
        <taxon>Metschnikowia</taxon>
    </lineage>
</organism>
<dbReference type="Gene3D" id="3.80.10.10">
    <property type="entry name" value="Ribonuclease Inhibitor"/>
    <property type="match status" value="1"/>
</dbReference>
<accession>A0A4V1AEB4</accession>
<evidence type="ECO:0000313" key="1">
    <source>
        <dbReference type="EMBL" id="QBM88623.1"/>
    </source>
</evidence>
<name>A0A4V1AEB4_9ASCO</name>
<evidence type="ECO:0008006" key="3">
    <source>
        <dbReference type="Google" id="ProtNLM"/>
    </source>
</evidence>
<proteinExistence type="predicted"/>
<sequence>MDYPDVPAEPHTLSSLPLEIRLNIASFLNQIDALSLAKTGKALFDSCLQRIYDFVVVDACYTQFSTEYSPHLTYINLLYSLKQYFKALGRSKTRFLHVMCLPDLTNIYNVEIQQFMTHFISGLVNLRDLVWQCENFTLEQLYNLPNPHLLKSLRVNISHASLASRLEQSFGFQNLRNLQIRPFANQKRLVDLLGCILEGKNELDSLDVARFDSDSPALIPAREINNLGQSIEDLEPLLADIETNTLDVVVKSNFAGNFRHLSELCLNSILVSEHDAILLKETVHLPHLTTLKLKNIAEFGCSGERTPTEGFLGLLSPHLINLAHLHLDYRETGRDTIVDFLQNVPFLKSLDLTVRMNAYKKRHVDETQLYSEIGAAISAQRNLKTLSLELRREHSFCEIVMPTPQVMLTGLAYVTNLKSLRLACVEMHAHEAFNKSVLRLKDLRFLHVFGVNTVPNLGLGMVHPNIYDEWFKVLHFAQEYLQIQRQLRYVRINECVFESDGDIVHPRDTIDRWFENIVRV</sequence>
<protein>
    <recommendedName>
        <fullName evidence="3">F-box domain-containing protein</fullName>
    </recommendedName>
</protein>
<dbReference type="InterPro" id="IPR032675">
    <property type="entry name" value="LRR_dom_sf"/>
</dbReference>
<dbReference type="EMBL" id="CP034458">
    <property type="protein sequence ID" value="QBM88623.1"/>
    <property type="molecule type" value="Genomic_DNA"/>
</dbReference>
<dbReference type="AlphaFoldDB" id="A0A4V1AEB4"/>
<dbReference type="SUPFAM" id="SSF52047">
    <property type="entry name" value="RNI-like"/>
    <property type="match status" value="1"/>
</dbReference>
<gene>
    <name evidence="1" type="ORF">METSCH_C05990</name>
</gene>
<dbReference type="Proteomes" id="UP000292447">
    <property type="component" value="Chromosome III"/>
</dbReference>
<keyword evidence="2" id="KW-1185">Reference proteome</keyword>